<dbReference type="EMBL" id="BQKI01000034">
    <property type="protein sequence ID" value="GJN13129.1"/>
    <property type="molecule type" value="Genomic_DNA"/>
</dbReference>
<dbReference type="AlphaFoldDB" id="A0AAV5DS57"/>
<proteinExistence type="predicted"/>
<gene>
    <name evidence="2" type="primary">ga31466</name>
    <name evidence="2" type="ORF">PR202_ga31466</name>
</gene>
<evidence type="ECO:0000313" key="2">
    <source>
        <dbReference type="EMBL" id="GJN13129.1"/>
    </source>
</evidence>
<evidence type="ECO:0000256" key="1">
    <source>
        <dbReference type="SAM" id="MobiDB-lite"/>
    </source>
</evidence>
<sequence length="104" mass="11829">MVNIWKGLYTKFSSNSSQGRCTPSEHSEAEASYGHAPSYHKESMSISEAAKVASEQGGGDGEFEKFMHSKENMVFNDFDEQSKFTAIQDWEFTSVRKFDHDFLE</sequence>
<accession>A0AAV5DS57</accession>
<dbReference type="Proteomes" id="UP001054889">
    <property type="component" value="Unassembled WGS sequence"/>
</dbReference>
<evidence type="ECO:0000313" key="3">
    <source>
        <dbReference type="Proteomes" id="UP001054889"/>
    </source>
</evidence>
<feature type="region of interest" description="Disordered" evidence="1">
    <location>
        <begin position="13"/>
        <end position="37"/>
    </location>
</feature>
<keyword evidence="3" id="KW-1185">Reference proteome</keyword>
<reference evidence="2" key="1">
    <citation type="journal article" date="2018" name="DNA Res.">
        <title>Multiple hybrid de novo genome assembly of finger millet, an orphan allotetraploid crop.</title>
        <authorList>
            <person name="Hatakeyama M."/>
            <person name="Aluri S."/>
            <person name="Balachadran M.T."/>
            <person name="Sivarajan S.R."/>
            <person name="Patrignani A."/>
            <person name="Gruter S."/>
            <person name="Poveda L."/>
            <person name="Shimizu-Inatsugi R."/>
            <person name="Baeten J."/>
            <person name="Francoijs K.J."/>
            <person name="Nataraja K.N."/>
            <person name="Reddy Y.A.N."/>
            <person name="Phadnis S."/>
            <person name="Ravikumar R.L."/>
            <person name="Schlapbach R."/>
            <person name="Sreeman S.M."/>
            <person name="Shimizu K.K."/>
        </authorList>
    </citation>
    <scope>NUCLEOTIDE SEQUENCE</scope>
</reference>
<name>A0AAV5DS57_ELECO</name>
<protein>
    <submittedName>
        <fullName evidence="2">Uncharacterized protein</fullName>
    </submittedName>
</protein>
<reference evidence="2" key="2">
    <citation type="submission" date="2021-12" db="EMBL/GenBank/DDBJ databases">
        <title>Resequencing data analysis of finger millet.</title>
        <authorList>
            <person name="Hatakeyama M."/>
            <person name="Aluri S."/>
            <person name="Balachadran M.T."/>
            <person name="Sivarajan S.R."/>
            <person name="Poveda L."/>
            <person name="Shimizu-Inatsugi R."/>
            <person name="Schlapbach R."/>
            <person name="Sreeman S.M."/>
            <person name="Shimizu K.K."/>
        </authorList>
    </citation>
    <scope>NUCLEOTIDE SEQUENCE</scope>
</reference>
<organism evidence="2 3">
    <name type="scientific">Eleusine coracana subsp. coracana</name>
    <dbReference type="NCBI Taxonomy" id="191504"/>
    <lineage>
        <taxon>Eukaryota</taxon>
        <taxon>Viridiplantae</taxon>
        <taxon>Streptophyta</taxon>
        <taxon>Embryophyta</taxon>
        <taxon>Tracheophyta</taxon>
        <taxon>Spermatophyta</taxon>
        <taxon>Magnoliopsida</taxon>
        <taxon>Liliopsida</taxon>
        <taxon>Poales</taxon>
        <taxon>Poaceae</taxon>
        <taxon>PACMAD clade</taxon>
        <taxon>Chloridoideae</taxon>
        <taxon>Cynodonteae</taxon>
        <taxon>Eleusininae</taxon>
        <taxon>Eleusine</taxon>
    </lineage>
</organism>
<comment type="caution">
    <text evidence="2">The sequence shown here is derived from an EMBL/GenBank/DDBJ whole genome shotgun (WGS) entry which is preliminary data.</text>
</comment>